<proteinExistence type="predicted"/>
<evidence type="ECO:0000313" key="3">
    <source>
        <dbReference type="Proteomes" id="UP000030689"/>
    </source>
</evidence>
<dbReference type="KEGG" id="eus:EUTSA_v10023765mg"/>
<evidence type="ECO:0000313" key="2">
    <source>
        <dbReference type="EMBL" id="ESQ29578.1"/>
    </source>
</evidence>
<dbReference type="Gramene" id="ESQ29578">
    <property type="protein sequence ID" value="ESQ29578"/>
    <property type="gene ID" value="EUTSA_v10023765mg"/>
</dbReference>
<keyword evidence="3" id="KW-1185">Reference proteome</keyword>
<dbReference type="Proteomes" id="UP000030689">
    <property type="component" value="Unassembled WGS sequence"/>
</dbReference>
<evidence type="ECO:0000256" key="1">
    <source>
        <dbReference type="SAM" id="MobiDB-lite"/>
    </source>
</evidence>
<protein>
    <submittedName>
        <fullName evidence="2">Uncharacterized protein</fullName>
    </submittedName>
</protein>
<reference evidence="2 3" key="1">
    <citation type="journal article" date="2013" name="Front. Plant Sci.">
        <title>The Reference Genome of the Halophytic Plant Eutrema salsugineum.</title>
        <authorList>
            <person name="Yang R."/>
            <person name="Jarvis D.E."/>
            <person name="Chen H."/>
            <person name="Beilstein M.A."/>
            <person name="Grimwood J."/>
            <person name="Jenkins J."/>
            <person name="Shu S."/>
            <person name="Prochnik S."/>
            <person name="Xin M."/>
            <person name="Ma C."/>
            <person name="Schmutz J."/>
            <person name="Wing R.A."/>
            <person name="Mitchell-Olds T."/>
            <person name="Schumaker K.S."/>
            <person name="Wang X."/>
        </authorList>
    </citation>
    <scope>NUCLEOTIDE SEQUENCE [LARGE SCALE GENOMIC DNA]</scope>
</reference>
<accession>V4KQG2</accession>
<organism evidence="2 3">
    <name type="scientific">Eutrema salsugineum</name>
    <name type="common">Saltwater cress</name>
    <name type="synonym">Sisymbrium salsugineum</name>
    <dbReference type="NCBI Taxonomy" id="72664"/>
    <lineage>
        <taxon>Eukaryota</taxon>
        <taxon>Viridiplantae</taxon>
        <taxon>Streptophyta</taxon>
        <taxon>Embryophyta</taxon>
        <taxon>Tracheophyta</taxon>
        <taxon>Spermatophyta</taxon>
        <taxon>Magnoliopsida</taxon>
        <taxon>eudicotyledons</taxon>
        <taxon>Gunneridae</taxon>
        <taxon>Pentapetalae</taxon>
        <taxon>rosids</taxon>
        <taxon>malvids</taxon>
        <taxon>Brassicales</taxon>
        <taxon>Brassicaceae</taxon>
        <taxon>Eutremeae</taxon>
        <taxon>Eutrema</taxon>
    </lineage>
</organism>
<sequence>MPKLNERTDHHLGKGTDHHLGKGTDHQSAAALKNLSEGEECGICRKRKIRSGTRRHRDFILDSPPANLLRKSSAVFDTLNYLLQEFFSRPADVLKKSSLLNNPQRTLTTHKLVSPP</sequence>
<feature type="compositionally biased region" description="Basic and acidic residues" evidence="1">
    <location>
        <begin position="1"/>
        <end position="25"/>
    </location>
</feature>
<feature type="region of interest" description="Disordered" evidence="1">
    <location>
        <begin position="1"/>
        <end position="32"/>
    </location>
</feature>
<dbReference type="EMBL" id="KI517881">
    <property type="protein sequence ID" value="ESQ29578.1"/>
    <property type="molecule type" value="Genomic_DNA"/>
</dbReference>
<dbReference type="AlphaFoldDB" id="V4KQG2"/>
<name>V4KQG2_EUTSA</name>
<gene>
    <name evidence="2" type="ORF">EUTSA_v10023765mg</name>
</gene>